<gene>
    <name evidence="9" type="ORF">CCMP2556_LOCUS31694</name>
</gene>
<evidence type="ECO:0000256" key="5">
    <source>
        <dbReference type="SAM" id="Coils"/>
    </source>
</evidence>
<dbReference type="Pfam" id="PF24981">
    <property type="entry name" value="Beta-prop_ATRN-LZTR1"/>
    <property type="match status" value="1"/>
</dbReference>
<dbReference type="InterPro" id="IPR006652">
    <property type="entry name" value="Kelch_1"/>
</dbReference>
<feature type="domain" description="Alpha-ketoglutarate-dependent dioxygenase AlkB-like" evidence="7">
    <location>
        <begin position="553"/>
        <end position="753"/>
    </location>
</feature>
<evidence type="ECO:0000256" key="1">
    <source>
        <dbReference type="ARBA" id="ARBA00022441"/>
    </source>
</evidence>
<dbReference type="SUPFAM" id="SSF51197">
    <property type="entry name" value="Clavaminate synthase-like"/>
    <property type="match status" value="1"/>
</dbReference>
<evidence type="ECO:0000259" key="8">
    <source>
        <dbReference type="Pfam" id="PF24981"/>
    </source>
</evidence>
<dbReference type="InterPro" id="IPR005654">
    <property type="entry name" value="ATPase_AFG1-like"/>
</dbReference>
<feature type="compositionally biased region" description="Low complexity" evidence="6">
    <location>
        <begin position="1928"/>
        <end position="1942"/>
    </location>
</feature>
<organism evidence="9 10">
    <name type="scientific">Durusdinium trenchii</name>
    <dbReference type="NCBI Taxonomy" id="1381693"/>
    <lineage>
        <taxon>Eukaryota</taxon>
        <taxon>Sar</taxon>
        <taxon>Alveolata</taxon>
        <taxon>Dinophyceae</taxon>
        <taxon>Suessiales</taxon>
        <taxon>Symbiodiniaceae</taxon>
        <taxon>Durusdinium</taxon>
    </lineage>
</organism>
<dbReference type="Proteomes" id="UP001642484">
    <property type="component" value="Unassembled WGS sequence"/>
</dbReference>
<evidence type="ECO:0000256" key="3">
    <source>
        <dbReference type="ARBA" id="ARBA00022741"/>
    </source>
</evidence>
<dbReference type="SMART" id="SM00612">
    <property type="entry name" value="Kelch"/>
    <property type="match status" value="5"/>
</dbReference>
<feature type="region of interest" description="Disordered" evidence="6">
    <location>
        <begin position="353"/>
        <end position="376"/>
    </location>
</feature>
<dbReference type="PANTHER" id="PTHR46093:SF18">
    <property type="entry name" value="FIBRONECTIN TYPE-III DOMAIN-CONTAINING PROTEIN"/>
    <property type="match status" value="1"/>
</dbReference>
<name>A0ABP0NL23_9DINO</name>
<feature type="coiled-coil region" evidence="5">
    <location>
        <begin position="809"/>
        <end position="836"/>
    </location>
</feature>
<dbReference type="InterPro" id="IPR056737">
    <property type="entry name" value="Beta-prop_ATRN-MKLN-like"/>
</dbReference>
<comment type="caution">
    <text evidence="9">The sequence shown here is derived from an EMBL/GenBank/DDBJ whole genome shotgun (WGS) entry which is preliminary data.</text>
</comment>
<dbReference type="Gene3D" id="2.60.120.590">
    <property type="entry name" value="Alpha-ketoglutarate-dependent dioxygenase AlkB-like"/>
    <property type="match status" value="1"/>
</dbReference>
<reference evidence="9 10" key="1">
    <citation type="submission" date="2024-02" db="EMBL/GenBank/DDBJ databases">
        <authorList>
            <person name="Chen Y."/>
            <person name="Shah S."/>
            <person name="Dougan E. K."/>
            <person name="Thang M."/>
            <person name="Chan C."/>
        </authorList>
    </citation>
    <scope>NUCLEOTIDE SEQUENCE [LARGE SCALE GENOMIC DNA]</scope>
</reference>
<dbReference type="InterPro" id="IPR037151">
    <property type="entry name" value="AlkB-like_sf"/>
</dbReference>
<dbReference type="SUPFAM" id="SSF117281">
    <property type="entry name" value="Kelch motif"/>
    <property type="match status" value="2"/>
</dbReference>
<evidence type="ECO:0000259" key="7">
    <source>
        <dbReference type="Pfam" id="PF13532"/>
    </source>
</evidence>
<evidence type="ECO:0000313" key="10">
    <source>
        <dbReference type="Proteomes" id="UP001642484"/>
    </source>
</evidence>
<dbReference type="InterPro" id="IPR016024">
    <property type="entry name" value="ARM-type_fold"/>
</dbReference>
<evidence type="ECO:0000256" key="4">
    <source>
        <dbReference type="ARBA" id="ARBA00022840"/>
    </source>
</evidence>
<evidence type="ECO:0000256" key="2">
    <source>
        <dbReference type="ARBA" id="ARBA00022737"/>
    </source>
</evidence>
<dbReference type="PANTHER" id="PTHR46093">
    <property type="entry name" value="ACYL-COA-BINDING DOMAIN-CONTAINING PROTEIN 5"/>
    <property type="match status" value="1"/>
</dbReference>
<evidence type="ECO:0000256" key="6">
    <source>
        <dbReference type="SAM" id="MobiDB-lite"/>
    </source>
</evidence>
<dbReference type="Pfam" id="PF24681">
    <property type="entry name" value="Kelch_KLHDC2_KLHL20_DRC7"/>
    <property type="match status" value="1"/>
</dbReference>
<proteinExistence type="predicted"/>
<dbReference type="InterPro" id="IPR015915">
    <property type="entry name" value="Kelch-typ_b-propeller"/>
</dbReference>
<keyword evidence="10" id="KW-1185">Reference proteome</keyword>
<dbReference type="SUPFAM" id="SSF48371">
    <property type="entry name" value="ARM repeat"/>
    <property type="match status" value="1"/>
</dbReference>
<dbReference type="EMBL" id="CAXAMN010021917">
    <property type="protein sequence ID" value="CAK9064485.1"/>
    <property type="molecule type" value="Genomic_DNA"/>
</dbReference>
<protein>
    <submittedName>
        <fullName evidence="9">Uncharacterized protein</fullName>
    </submittedName>
</protein>
<dbReference type="Pfam" id="PF13532">
    <property type="entry name" value="2OG-FeII_Oxy_2"/>
    <property type="match status" value="1"/>
</dbReference>
<dbReference type="Gene3D" id="1.25.10.10">
    <property type="entry name" value="Leucine-rich Repeat Variant"/>
    <property type="match status" value="1"/>
</dbReference>
<keyword evidence="3" id="KW-0547">Nucleotide-binding</keyword>
<evidence type="ECO:0000313" key="9">
    <source>
        <dbReference type="EMBL" id="CAK9064485.1"/>
    </source>
</evidence>
<accession>A0ABP0NL23</accession>
<feature type="region of interest" description="Disordered" evidence="6">
    <location>
        <begin position="1911"/>
        <end position="1975"/>
    </location>
</feature>
<dbReference type="InterPro" id="IPR011989">
    <property type="entry name" value="ARM-like"/>
</dbReference>
<feature type="compositionally biased region" description="Polar residues" evidence="6">
    <location>
        <begin position="1752"/>
        <end position="1761"/>
    </location>
</feature>
<keyword evidence="1" id="KW-0880">Kelch repeat</keyword>
<dbReference type="InterPro" id="IPR027450">
    <property type="entry name" value="AlkB-like"/>
</dbReference>
<dbReference type="Pfam" id="PF03969">
    <property type="entry name" value="AFG1_ATPase"/>
    <property type="match status" value="1"/>
</dbReference>
<feature type="region of interest" description="Disordered" evidence="6">
    <location>
        <begin position="1743"/>
        <end position="1775"/>
    </location>
</feature>
<keyword evidence="5" id="KW-0175">Coiled coil</keyword>
<keyword evidence="4" id="KW-0067">ATP-binding</keyword>
<keyword evidence="2" id="KW-0677">Repeat</keyword>
<dbReference type="Gene3D" id="2.120.10.80">
    <property type="entry name" value="Kelch-type beta propeller"/>
    <property type="match status" value="3"/>
</dbReference>
<sequence length="2333" mass="258127">MRVCRTCVLVFAVRPYKWAHLENIGDAWVYTPRTGHAVVNEDGVFYLFGGTDGAARQSDVHAYNVETNLWQEIRASGRAPPARSGAQAVVWNGNVWFFGGYTKKDGDYFNDVYKYEIATSMWGSVHTLGEAPSKRTDHSVVLFRDSLLVFGGFDGHNRFNDLRELHLKDKRWSQVSVRSQVPRNRFGHTARASPAVIYGHSMYIFGGWDGHDTLQELFEYNISSNMWIQLPMRGTAPRARYRHTAVVCGDAMFTFGGVDKTQYRFPDLHECASRIGARRTRSAARPYSFSHRHWSKVSTLSVQPSARTFHKTVVHEGFMYILGGFDGRRLNDMYRILLRTKSELQRCQKQLADQVSSPPVPTGGGMPSSTGAVGDAQDAAQTLMPEDLWIVTERCGLPREVYTPRTGHAVVVWNHCFYLMGGVGMLPCFKATQMTWSGIITGLIWLFDSPDFGQLAGPLEALVLLTKHKDTQHDELQWNIAHLGSGIEKHSKDPLQRNTLPAASTRRTFDRLPEELSVDEGQRKAAMKLNEDVWSPPAVELGPKHGAQLPGGLRYAASFISEEEEEELLAAVNGKPWLENLIRAQQFFGLVYYQTTHDVVALQPAEKELQEGRPMQDLPQWLLSRLVSTGVFGEQEINQVAANRYIGTGGIAAHVEDPVSFGPNLATLSLLQPVQLTLSLASEVKNSREAPGDGVDHGNWVKILLEPRSLLVLQGESRYAYRHGIRRSRLVHLRDGSTLKRGTEYCRISLTFRHLLDTRRQLPSVSPQEDGDVAAERADQVTARDSRGLVGLPSEKGASRDTVPADLESVQCKAECARLQAEYQEMEAQRKKTEEKSEVGRGKTLLMDLLACPVFAAGVRWRCRGELLARDALLVATSNRLYLDGLGREAHLPAFENLLRSNLEVHELDGPTDYREARFVASQRRLVSEDFQAQTRHVAIAWGRVLPVELVGGVARFGFEELCGAWEKWRKEGGGEGTPLSSEDYLALIQGGDSTLARCAKLLLSISPIIVEKLVELPARRFTNFVDALYEHQHGMDRLCGELETDQPAMGIGGSEQSLRWQKHGDVSFQVGDNSPCRPDTFATAEAAVPPMWAGLSWDDLVAKPTGQRLVRPSMWDSPGNARVTPTRFDLSSTVKSSWQALVSPIEQIIDLDRFGAALLVTSECDGAAWQPGGPFEDGPKLLLPGSKYSVRSRKRYREQSLLGVEIISSALMQVGVPAESILHLDCQDGLESHRDPVQEIQSFWSDTLNPVTRHRDALIYYFGFALETGQWALTWTNHEGYSKVCILDPDLILPPCGPDDGVPGARLVVSDAPGTARMWMRPARRLRPVAAWLGEAMPGSTSGPPLARWLAGYMPEVPKGVLAFLSPPPEAGLEDLPCHLALFWGPSPPSTPQLSRHLLWELTEFVGATTMRYHRAAATEEILIKGGPQMLLAILESQITRGQDDLALKLLWLLQALAAEAPTERWADTMNEALSPAMSIPDWLGHGYEQIGQHPSVLAAILSFLASCASQCATCREECSRARWPQIQRLIFSAFRSLESEHDHEHAQAARAGCRMTSQVAAHHALDVKEHEELVLQLLGFLGQSGPSEQELTEAAAEALLYVTFRCNASKLQVLELIQQNKDGPQEALSRSTKSSCIERILMFLRSLCAAQPASAVMDAFPEGCHEGGIVDVVLCPHGVEVIATLLRFETDPGVQRWGLAALGTVGAADERFAQRAVDAGAAQSVVWALGADSLSQEGIWRGREVGGSGDSRQNPSSKMHFSEQLAPSHPKHRGDSAVLPGLAASAVARALREDSSEAPPVAGAWSAQAAMWGMRIFERICQRHAFVIEPYVDVILDAMLAEGCLHGTMVAASNAVSHLASVCPKAREKLLGRYVSLVKELMDWVQVLVDILGPPRPLKSDDQILQEQLKKEEAQDRETPEDVKSVSKSGSKSNTGTKSNPGTKSRTGTKLEGSAGGGTPVDGSRSGTKSGTKEGVIDQLQLRFLLAKAPLAVGLLKEGLGDAPEAAWCRRGDSIAGVMSAAVDSLRFGLVLMRLRVTPKRNLSQARRSITSLTVRSSASEVRRALLRDDEMNSETYLQGHKIRTDENARQNDIYRYDVRNKTWACIDPVTGGPPSARSGSKAVVCRNSIFFFGGYTKKDGDYFNDLFEFNIPEAHWTRIDSPTKPSVRTDHSCVVYEASLYIFGGFDGRTRFQDLHQFNTEDREWMQVPETDNVPVGRFGHSAVVYQSSMFVFGGWDGHDTLDDLYEFSITTSQWYNVPGRGDVPPSRYRHSAVVHGCAMFVFGGVDKRQARFADLCEFSFDNRPVDVWRWLEDVRREGSSCGTHPKRWI</sequence>
<feature type="domain" description="Attractin/MKLN-like beta-propeller" evidence="8">
    <location>
        <begin position="45"/>
        <end position="333"/>
    </location>
</feature>
<feature type="compositionally biased region" description="Basic and acidic residues" evidence="6">
    <location>
        <begin position="1911"/>
        <end position="1927"/>
    </location>
</feature>